<reference evidence="2 3" key="1">
    <citation type="submission" date="2014-04" db="EMBL/GenBank/DDBJ databases">
        <authorList>
            <consortium name="DOE Joint Genome Institute"/>
            <person name="Kuo A."/>
            <person name="Kohler A."/>
            <person name="Costa M.D."/>
            <person name="Nagy L.G."/>
            <person name="Floudas D."/>
            <person name="Copeland A."/>
            <person name="Barry K.W."/>
            <person name="Cichocki N."/>
            <person name="Veneault-Fourrey C."/>
            <person name="LaButti K."/>
            <person name="Lindquist E.A."/>
            <person name="Lipzen A."/>
            <person name="Lundell T."/>
            <person name="Morin E."/>
            <person name="Murat C."/>
            <person name="Sun H."/>
            <person name="Tunlid A."/>
            <person name="Henrissat B."/>
            <person name="Grigoriev I.V."/>
            <person name="Hibbett D.S."/>
            <person name="Martin F."/>
            <person name="Nordberg H.P."/>
            <person name="Cantor M.N."/>
            <person name="Hua S.X."/>
        </authorList>
    </citation>
    <scope>NUCLEOTIDE SEQUENCE [LARGE SCALE GENOMIC DNA]</scope>
    <source>
        <strain evidence="2 3">Marx 270</strain>
    </source>
</reference>
<evidence type="ECO:0000313" key="3">
    <source>
        <dbReference type="Proteomes" id="UP000054217"/>
    </source>
</evidence>
<keyword evidence="3" id="KW-1185">Reference proteome</keyword>
<sequence>MNSFQGNLPPPRYFGPINPRPYVLPGAERPDGPVAENYGGVTVNRQHHCANCQRAVPGLVTRQFGKRLVDTRLSPHANSEGGEMLHYGDSEGSEVLQDGNSEGDKGAKDQNGWNYAVPAMCVICYMCYSYVGKV</sequence>
<reference evidence="3" key="2">
    <citation type="submission" date="2015-01" db="EMBL/GenBank/DDBJ databases">
        <title>Evolutionary Origins and Diversification of the Mycorrhizal Mutualists.</title>
        <authorList>
            <consortium name="DOE Joint Genome Institute"/>
            <consortium name="Mycorrhizal Genomics Consortium"/>
            <person name="Kohler A."/>
            <person name="Kuo A."/>
            <person name="Nagy L.G."/>
            <person name="Floudas D."/>
            <person name="Copeland A."/>
            <person name="Barry K.W."/>
            <person name="Cichocki N."/>
            <person name="Veneault-Fourrey C."/>
            <person name="LaButti K."/>
            <person name="Lindquist E.A."/>
            <person name="Lipzen A."/>
            <person name="Lundell T."/>
            <person name="Morin E."/>
            <person name="Murat C."/>
            <person name="Riley R."/>
            <person name="Ohm R."/>
            <person name="Sun H."/>
            <person name="Tunlid A."/>
            <person name="Henrissat B."/>
            <person name="Grigoriev I.V."/>
            <person name="Hibbett D.S."/>
            <person name="Martin F."/>
        </authorList>
    </citation>
    <scope>NUCLEOTIDE SEQUENCE [LARGE SCALE GENOMIC DNA]</scope>
    <source>
        <strain evidence="3">Marx 270</strain>
    </source>
</reference>
<protein>
    <submittedName>
        <fullName evidence="2">Uncharacterized protein</fullName>
    </submittedName>
</protein>
<organism evidence="2 3">
    <name type="scientific">Pisolithus tinctorius Marx 270</name>
    <dbReference type="NCBI Taxonomy" id="870435"/>
    <lineage>
        <taxon>Eukaryota</taxon>
        <taxon>Fungi</taxon>
        <taxon>Dikarya</taxon>
        <taxon>Basidiomycota</taxon>
        <taxon>Agaricomycotina</taxon>
        <taxon>Agaricomycetes</taxon>
        <taxon>Agaricomycetidae</taxon>
        <taxon>Boletales</taxon>
        <taxon>Sclerodermatineae</taxon>
        <taxon>Pisolithaceae</taxon>
        <taxon>Pisolithus</taxon>
    </lineage>
</organism>
<proteinExistence type="predicted"/>
<accession>A0A0C3IJP5</accession>
<gene>
    <name evidence="2" type="ORF">M404DRAFT_1006244</name>
</gene>
<name>A0A0C3IJP5_PISTI</name>
<evidence type="ECO:0000256" key="1">
    <source>
        <dbReference type="SAM" id="MobiDB-lite"/>
    </source>
</evidence>
<evidence type="ECO:0000313" key="2">
    <source>
        <dbReference type="EMBL" id="KIN97202.1"/>
    </source>
</evidence>
<feature type="region of interest" description="Disordered" evidence="1">
    <location>
        <begin position="73"/>
        <end position="109"/>
    </location>
</feature>
<dbReference type="Proteomes" id="UP000054217">
    <property type="component" value="Unassembled WGS sequence"/>
</dbReference>
<dbReference type="InParanoid" id="A0A0C3IJP5"/>
<dbReference type="HOGENOM" id="CLU_1897071_0_0_1"/>
<dbReference type="AlphaFoldDB" id="A0A0C3IJP5"/>
<dbReference type="EMBL" id="KN832033">
    <property type="protein sequence ID" value="KIN97202.1"/>
    <property type="molecule type" value="Genomic_DNA"/>
</dbReference>